<evidence type="ECO:0000313" key="6">
    <source>
        <dbReference type="EMBL" id="KRL87652.1"/>
    </source>
</evidence>
<sequence>MLLRQLDYFVKVVENNSFTKAAAQAYISQSAISQQIQALEKDLGVDLMVRQHRSFALTPAGEYLYRHAPQLLAQAKELKESTISVGHTNTTHLTIGCVRSYIGPEFNQAVASFNQQHPHLELSITLGNHEELFDALRQEKVDLVFNDQRHPESEAYTSRRIITTQKMVEVSANQSLTGPVTAPQLSALPCYILAASDQEAGEIRYYREALGITSPLRFATSLREARLMVAANQGWLLTDQLSDHPAVPAAIKLLPFTDPHHAPIYQPYFLFWKRQMTTLINDAFDETLQEQFS</sequence>
<dbReference type="AlphaFoldDB" id="A0A0R1U4H9"/>
<evidence type="ECO:0000256" key="4">
    <source>
        <dbReference type="ARBA" id="ARBA00023163"/>
    </source>
</evidence>
<feature type="domain" description="HTH lysR-type" evidence="5">
    <location>
        <begin position="1"/>
        <end position="58"/>
    </location>
</feature>
<evidence type="ECO:0000256" key="2">
    <source>
        <dbReference type="ARBA" id="ARBA00023015"/>
    </source>
</evidence>
<dbReference type="InterPro" id="IPR000847">
    <property type="entry name" value="LysR_HTH_N"/>
</dbReference>
<dbReference type="PANTHER" id="PTHR30346">
    <property type="entry name" value="TRANSCRIPTIONAL DUAL REGULATOR HCAR-RELATED"/>
    <property type="match status" value="1"/>
</dbReference>
<evidence type="ECO:0000256" key="3">
    <source>
        <dbReference type="ARBA" id="ARBA00023125"/>
    </source>
</evidence>
<dbReference type="PRINTS" id="PR00039">
    <property type="entry name" value="HTHLYSR"/>
</dbReference>
<protein>
    <submittedName>
        <fullName evidence="6">Transcriptional regulator</fullName>
    </submittedName>
</protein>
<keyword evidence="3" id="KW-0238">DNA-binding</keyword>
<accession>A0A0R1U4H9</accession>
<evidence type="ECO:0000313" key="7">
    <source>
        <dbReference type="Proteomes" id="UP000050816"/>
    </source>
</evidence>
<dbReference type="InterPro" id="IPR036388">
    <property type="entry name" value="WH-like_DNA-bd_sf"/>
</dbReference>
<evidence type="ECO:0000256" key="1">
    <source>
        <dbReference type="ARBA" id="ARBA00009437"/>
    </source>
</evidence>
<comment type="similarity">
    <text evidence="1">Belongs to the LysR transcriptional regulatory family.</text>
</comment>
<dbReference type="CDD" id="cd05466">
    <property type="entry name" value="PBP2_LTTR_substrate"/>
    <property type="match status" value="1"/>
</dbReference>
<dbReference type="SUPFAM" id="SSF46785">
    <property type="entry name" value="Winged helix' DNA-binding domain"/>
    <property type="match status" value="1"/>
</dbReference>
<name>A0A0R1U4H9_9LACO</name>
<evidence type="ECO:0000259" key="5">
    <source>
        <dbReference type="PROSITE" id="PS50931"/>
    </source>
</evidence>
<dbReference type="GO" id="GO:0003677">
    <property type="term" value="F:DNA binding"/>
    <property type="evidence" value="ECO:0007669"/>
    <property type="project" value="UniProtKB-KW"/>
</dbReference>
<dbReference type="FunFam" id="1.10.10.10:FF:000001">
    <property type="entry name" value="LysR family transcriptional regulator"/>
    <property type="match status" value="1"/>
</dbReference>
<dbReference type="EMBL" id="AZFK01000088">
    <property type="protein sequence ID" value="KRL87652.1"/>
    <property type="molecule type" value="Genomic_DNA"/>
</dbReference>
<dbReference type="Pfam" id="PF00126">
    <property type="entry name" value="HTH_1"/>
    <property type="match status" value="1"/>
</dbReference>
<proteinExistence type="inferred from homology"/>
<dbReference type="InterPro" id="IPR005119">
    <property type="entry name" value="LysR_subst-bd"/>
</dbReference>
<gene>
    <name evidence="6" type="ORF">FC43_GL000967</name>
</gene>
<dbReference type="GO" id="GO:0032993">
    <property type="term" value="C:protein-DNA complex"/>
    <property type="evidence" value="ECO:0007669"/>
    <property type="project" value="TreeGrafter"/>
</dbReference>
<dbReference type="Gene3D" id="1.10.10.10">
    <property type="entry name" value="Winged helix-like DNA-binding domain superfamily/Winged helix DNA-binding domain"/>
    <property type="match status" value="1"/>
</dbReference>
<dbReference type="GO" id="GO:0003700">
    <property type="term" value="F:DNA-binding transcription factor activity"/>
    <property type="evidence" value="ECO:0007669"/>
    <property type="project" value="InterPro"/>
</dbReference>
<organism evidence="6 7">
    <name type="scientific">Limosilactobacillus ingluviei DSM 15946</name>
    <dbReference type="NCBI Taxonomy" id="1423760"/>
    <lineage>
        <taxon>Bacteria</taxon>
        <taxon>Bacillati</taxon>
        <taxon>Bacillota</taxon>
        <taxon>Bacilli</taxon>
        <taxon>Lactobacillales</taxon>
        <taxon>Lactobacillaceae</taxon>
        <taxon>Limosilactobacillus</taxon>
    </lineage>
</organism>
<keyword evidence="4" id="KW-0804">Transcription</keyword>
<dbReference type="Pfam" id="PF03466">
    <property type="entry name" value="LysR_substrate"/>
    <property type="match status" value="1"/>
</dbReference>
<reference evidence="6 7" key="1">
    <citation type="journal article" date="2015" name="Genome Announc.">
        <title>Expanding the biotechnology potential of lactobacilli through comparative genomics of 213 strains and associated genera.</title>
        <authorList>
            <person name="Sun Z."/>
            <person name="Harris H.M."/>
            <person name="McCann A."/>
            <person name="Guo C."/>
            <person name="Argimon S."/>
            <person name="Zhang W."/>
            <person name="Yang X."/>
            <person name="Jeffery I.B."/>
            <person name="Cooney J.C."/>
            <person name="Kagawa T.F."/>
            <person name="Liu W."/>
            <person name="Song Y."/>
            <person name="Salvetti E."/>
            <person name="Wrobel A."/>
            <person name="Rasinkangas P."/>
            <person name="Parkhill J."/>
            <person name="Rea M.C."/>
            <person name="O'Sullivan O."/>
            <person name="Ritari J."/>
            <person name="Douillard F.P."/>
            <person name="Paul Ross R."/>
            <person name="Yang R."/>
            <person name="Briner A.E."/>
            <person name="Felis G.E."/>
            <person name="de Vos W.M."/>
            <person name="Barrangou R."/>
            <person name="Klaenhammer T.R."/>
            <person name="Caufield P.W."/>
            <person name="Cui Y."/>
            <person name="Zhang H."/>
            <person name="O'Toole P.W."/>
        </authorList>
    </citation>
    <scope>NUCLEOTIDE SEQUENCE [LARGE SCALE GENOMIC DNA]</scope>
    <source>
        <strain evidence="6 7">DSM 15946</strain>
    </source>
</reference>
<dbReference type="PROSITE" id="PS50931">
    <property type="entry name" value="HTH_LYSR"/>
    <property type="match status" value="1"/>
</dbReference>
<dbReference type="Proteomes" id="UP000050816">
    <property type="component" value="Unassembled WGS sequence"/>
</dbReference>
<dbReference type="SUPFAM" id="SSF53850">
    <property type="entry name" value="Periplasmic binding protein-like II"/>
    <property type="match status" value="1"/>
</dbReference>
<dbReference type="PATRIC" id="fig|1423760.3.peg.998"/>
<dbReference type="RefSeq" id="WP_056955619.1">
    <property type="nucleotide sequence ID" value="NZ_AZFK01000088.1"/>
</dbReference>
<comment type="caution">
    <text evidence="6">The sequence shown here is derived from an EMBL/GenBank/DDBJ whole genome shotgun (WGS) entry which is preliminary data.</text>
</comment>
<dbReference type="PANTHER" id="PTHR30346:SF28">
    <property type="entry name" value="HTH-TYPE TRANSCRIPTIONAL REGULATOR CYNR"/>
    <property type="match status" value="1"/>
</dbReference>
<keyword evidence="2" id="KW-0805">Transcription regulation</keyword>
<dbReference type="Gene3D" id="3.40.190.10">
    <property type="entry name" value="Periplasmic binding protein-like II"/>
    <property type="match status" value="2"/>
</dbReference>
<dbReference type="InterPro" id="IPR036390">
    <property type="entry name" value="WH_DNA-bd_sf"/>
</dbReference>